<dbReference type="Pfam" id="PF03372">
    <property type="entry name" value="Exo_endo_phos"/>
    <property type="match status" value="1"/>
</dbReference>
<evidence type="ECO:0000259" key="3">
    <source>
        <dbReference type="Pfam" id="PF13456"/>
    </source>
</evidence>
<dbReference type="GO" id="GO:0003676">
    <property type="term" value="F:nucleic acid binding"/>
    <property type="evidence" value="ECO:0007669"/>
    <property type="project" value="InterPro"/>
</dbReference>
<dbReference type="EnsemblPlants" id="evm.model.01.1917">
    <property type="protein sequence ID" value="cds.evm.model.01.1917"/>
    <property type="gene ID" value="evm.TU.01.1917"/>
</dbReference>
<feature type="domain" description="Endonuclease/exonuclease/phosphatase" evidence="2">
    <location>
        <begin position="89"/>
        <end position="281"/>
    </location>
</feature>
<feature type="domain" description="RNase H type-1" evidence="3">
    <location>
        <begin position="896"/>
        <end position="985"/>
    </location>
</feature>
<dbReference type="InterPro" id="IPR036397">
    <property type="entry name" value="RNaseH_sf"/>
</dbReference>
<dbReference type="GO" id="GO:0004523">
    <property type="term" value="F:RNA-DNA hybrid ribonuclease activity"/>
    <property type="evidence" value="ECO:0007669"/>
    <property type="project" value="InterPro"/>
</dbReference>
<accession>A0A803NJ15</accession>
<sequence length="1005" mass="115037">MHYLGNNRKRKAHTWFQPYPSLPIPDFNPKPVVELEVTPLNEEDLDGKKFVIGSGEDAAHATGGIVENAPTWRGGGRIHAPTVTMRCLAWNCRGLHRPTAERTLRGLIRNCNADFLFLSETKVNEETMTSITNRLGFINCSCILASGLAGGFCIAWRRGIICSVKEIYEAGFHVSNWITEKVADCNDPWTLMGDLNVILDESEKEGGRNFNRQESEFLRDFMLNSGGIDLGYDGGSKTWQNSRIVNKRIRKRLDRVVVDSIWCTIFPRACVKNMPIFGSDHAPIFLNPWGQEPKLHYPFKFLEVWTSSPECGEVVDGAWRKTHPSSNEPCLQRKLKVTKSDLKKWNQEKFGFCDRQLESLRRQLEQIQQKPISGSSVQQEDRIQLEIMTLEGQMDKIWRQKSRANWIRFGDANSKFFHVSTIVRRRRNFIGSIMTPVTNAENDLISRVPDDNEIKDVAFKLHPLKSPGPDGFSEGENGVMAIKTDMSKAYDRLEWNFLLRVLKENGFNDKVCTLIMQCVTTVSYSILLNGAPLAPFNPNCGLRQGDPLSPFLFILCSEVLSKLILKPEKEKAISGIRIAHNACPISHLFYADDAIFFCQATVGNASNLMECIQKYENWSGQRPKKCGGLGFRRFKDMNMALLAKLFWMILQGKDKMPWIPRRNLVDIKEHFQFVRNQALWKVRDLFSEGTRSWNENLIRECFDEEIANEILKIKSLQEGPDILFWNASKSGNFSVKSAYWNSQKHRLKDESKIWTKLWKTDIHPRLKLFCWRLFSDILPTTTRTSFIQDTKFQLFVACACEMIWKWRNDIIFNGSQCNVEMVFKDSLRRTTDFTQKKLWQDQVEILATAPTMQQPLDINEFCRVQVDASVVGKEAGFAAVHQQVLPSDSLVSVDFASVEGVFEAELLGIACALQMAISRNFPKVWIETDSKSAALAFEARELPFDWNTFPLFKYYLDLCKSLVDVRVSYIPRQENVCADALARWARISKVKSSGFLREVAPFCGH</sequence>
<evidence type="ECO:0008006" key="6">
    <source>
        <dbReference type="Google" id="ProtNLM"/>
    </source>
</evidence>
<dbReference type="SUPFAM" id="SSF53098">
    <property type="entry name" value="Ribonuclease H-like"/>
    <property type="match status" value="1"/>
</dbReference>
<dbReference type="Pfam" id="PF00078">
    <property type="entry name" value="RVT_1"/>
    <property type="match status" value="1"/>
</dbReference>
<dbReference type="SUPFAM" id="SSF56219">
    <property type="entry name" value="DNase I-like"/>
    <property type="match status" value="1"/>
</dbReference>
<dbReference type="Gramene" id="evm.model.01.1917">
    <property type="protein sequence ID" value="cds.evm.model.01.1917"/>
    <property type="gene ID" value="evm.TU.01.1917"/>
</dbReference>
<evidence type="ECO:0000313" key="4">
    <source>
        <dbReference type="EnsemblPlants" id="cds.evm.model.01.1917"/>
    </source>
</evidence>
<proteinExistence type="predicted"/>
<reference evidence="4" key="1">
    <citation type="submission" date="2018-11" db="EMBL/GenBank/DDBJ databases">
        <authorList>
            <person name="Grassa J C."/>
        </authorList>
    </citation>
    <scope>NUCLEOTIDE SEQUENCE [LARGE SCALE GENOMIC DNA]</scope>
</reference>
<dbReference type="PANTHER" id="PTHR33710:SF62">
    <property type="entry name" value="DUF4283 DOMAIN PROTEIN"/>
    <property type="match status" value="1"/>
</dbReference>
<keyword evidence="5" id="KW-1185">Reference proteome</keyword>
<dbReference type="CDD" id="cd06222">
    <property type="entry name" value="RNase_H_like"/>
    <property type="match status" value="1"/>
</dbReference>
<dbReference type="InterPro" id="IPR005135">
    <property type="entry name" value="Endo/exonuclease/phosphatase"/>
</dbReference>
<dbReference type="InterPro" id="IPR000477">
    <property type="entry name" value="RT_dom"/>
</dbReference>
<dbReference type="SUPFAM" id="SSF56672">
    <property type="entry name" value="DNA/RNA polymerases"/>
    <property type="match status" value="1"/>
</dbReference>
<evidence type="ECO:0000259" key="1">
    <source>
        <dbReference type="Pfam" id="PF00078"/>
    </source>
</evidence>
<evidence type="ECO:0000259" key="2">
    <source>
        <dbReference type="Pfam" id="PF03372"/>
    </source>
</evidence>
<dbReference type="InterPro" id="IPR043502">
    <property type="entry name" value="DNA/RNA_pol_sf"/>
</dbReference>
<evidence type="ECO:0000313" key="5">
    <source>
        <dbReference type="Proteomes" id="UP000596661"/>
    </source>
</evidence>
<dbReference type="InterPro" id="IPR002156">
    <property type="entry name" value="RNaseH_domain"/>
</dbReference>
<dbReference type="Gene3D" id="3.30.420.10">
    <property type="entry name" value="Ribonuclease H-like superfamily/Ribonuclease H"/>
    <property type="match status" value="1"/>
</dbReference>
<dbReference type="PANTHER" id="PTHR33710">
    <property type="entry name" value="BNAC02G09200D PROTEIN"/>
    <property type="match status" value="1"/>
</dbReference>
<dbReference type="Pfam" id="PF13456">
    <property type="entry name" value="RVT_3"/>
    <property type="match status" value="1"/>
</dbReference>
<dbReference type="InterPro" id="IPR036691">
    <property type="entry name" value="Endo/exonu/phosph_ase_sf"/>
</dbReference>
<dbReference type="Proteomes" id="UP000596661">
    <property type="component" value="Chromosome 1"/>
</dbReference>
<dbReference type="AlphaFoldDB" id="A0A803NJ15"/>
<protein>
    <recommendedName>
        <fullName evidence="6">Reverse transcriptase</fullName>
    </recommendedName>
</protein>
<dbReference type="Gene3D" id="3.60.10.10">
    <property type="entry name" value="Endonuclease/exonuclease/phosphatase"/>
    <property type="match status" value="1"/>
</dbReference>
<feature type="domain" description="Reverse transcriptase" evidence="1">
    <location>
        <begin position="477"/>
        <end position="618"/>
    </location>
</feature>
<organism evidence="4 5">
    <name type="scientific">Cannabis sativa</name>
    <name type="common">Hemp</name>
    <name type="synonym">Marijuana</name>
    <dbReference type="NCBI Taxonomy" id="3483"/>
    <lineage>
        <taxon>Eukaryota</taxon>
        <taxon>Viridiplantae</taxon>
        <taxon>Streptophyta</taxon>
        <taxon>Embryophyta</taxon>
        <taxon>Tracheophyta</taxon>
        <taxon>Spermatophyta</taxon>
        <taxon>Magnoliopsida</taxon>
        <taxon>eudicotyledons</taxon>
        <taxon>Gunneridae</taxon>
        <taxon>Pentapetalae</taxon>
        <taxon>rosids</taxon>
        <taxon>fabids</taxon>
        <taxon>Rosales</taxon>
        <taxon>Cannabaceae</taxon>
        <taxon>Cannabis</taxon>
    </lineage>
</organism>
<dbReference type="InterPro" id="IPR012337">
    <property type="entry name" value="RNaseH-like_sf"/>
</dbReference>
<reference evidence="4" key="2">
    <citation type="submission" date="2021-03" db="UniProtKB">
        <authorList>
            <consortium name="EnsemblPlants"/>
        </authorList>
    </citation>
    <scope>IDENTIFICATION</scope>
</reference>
<name>A0A803NJ15_CANSA</name>
<dbReference type="EMBL" id="UZAU01000053">
    <property type="status" value="NOT_ANNOTATED_CDS"/>
    <property type="molecule type" value="Genomic_DNA"/>
</dbReference>
<dbReference type="InterPro" id="IPR044730">
    <property type="entry name" value="RNase_H-like_dom_plant"/>
</dbReference>